<dbReference type="Proteomes" id="UP001140206">
    <property type="component" value="Chromosome 1"/>
</dbReference>
<evidence type="ECO:0000256" key="6">
    <source>
        <dbReference type="ARBA" id="ARBA00022527"/>
    </source>
</evidence>
<dbReference type="InterPro" id="IPR017441">
    <property type="entry name" value="Protein_kinase_ATP_BS"/>
</dbReference>
<protein>
    <recommendedName>
        <fullName evidence="24">Receptor kinase-like protein Xa21</fullName>
        <ecNumber evidence="4">2.7.11.1</ecNumber>
    </recommendedName>
</protein>
<dbReference type="PANTHER" id="PTHR27008:SF566">
    <property type="entry name" value="OS06G0583600 PROTEIN"/>
    <property type="match status" value="1"/>
</dbReference>
<name>A0AAV8GT31_9POAL</name>
<keyword evidence="10 26" id="KW-0812">Transmembrane</keyword>
<organism evidence="29 30">
    <name type="scientific">Rhynchospora pubera</name>
    <dbReference type="NCBI Taxonomy" id="906938"/>
    <lineage>
        <taxon>Eukaryota</taxon>
        <taxon>Viridiplantae</taxon>
        <taxon>Streptophyta</taxon>
        <taxon>Embryophyta</taxon>
        <taxon>Tracheophyta</taxon>
        <taxon>Spermatophyta</taxon>
        <taxon>Magnoliopsida</taxon>
        <taxon>Liliopsida</taxon>
        <taxon>Poales</taxon>
        <taxon>Cyperaceae</taxon>
        <taxon>Cyperoideae</taxon>
        <taxon>Rhynchosporeae</taxon>
        <taxon>Rhynchospora</taxon>
    </lineage>
</organism>
<dbReference type="SUPFAM" id="SSF56112">
    <property type="entry name" value="Protein kinase-like (PK-like)"/>
    <property type="match status" value="1"/>
</dbReference>
<comment type="function">
    <text evidence="22">Receptor kinase that detects X.oryzae pv. oryzae protein Ax21 to promote innate immunity. Following X.oryzae pv. oryzae protein Ax21 detection, undergoes cleavage, releasing the processed protein kinase Xa21 chain.</text>
</comment>
<dbReference type="AlphaFoldDB" id="A0AAV8GT31"/>
<proteinExistence type="inferred from homology"/>
<dbReference type="InterPro" id="IPR001245">
    <property type="entry name" value="Ser-Thr/Tyr_kinase_cat_dom"/>
</dbReference>
<keyword evidence="11 27" id="KW-0732">Signal</keyword>
<evidence type="ECO:0000256" key="17">
    <source>
        <dbReference type="ARBA" id="ARBA00023136"/>
    </source>
</evidence>
<dbReference type="SMART" id="SM00220">
    <property type="entry name" value="S_TKc"/>
    <property type="match status" value="1"/>
</dbReference>
<dbReference type="FunFam" id="3.80.10.10:FF:000383">
    <property type="entry name" value="Leucine-rich repeat receptor protein kinase EMS1"/>
    <property type="match status" value="1"/>
</dbReference>
<evidence type="ECO:0000256" key="7">
    <source>
        <dbReference type="ARBA" id="ARBA00022553"/>
    </source>
</evidence>
<dbReference type="Pfam" id="PF00560">
    <property type="entry name" value="LRR_1"/>
    <property type="match status" value="11"/>
</dbReference>
<evidence type="ECO:0000256" key="16">
    <source>
        <dbReference type="ARBA" id="ARBA00022989"/>
    </source>
</evidence>
<dbReference type="SUPFAM" id="SSF52058">
    <property type="entry name" value="L domain-like"/>
    <property type="match status" value="2"/>
</dbReference>
<feature type="domain" description="Protein kinase" evidence="28">
    <location>
        <begin position="715"/>
        <end position="1021"/>
    </location>
</feature>
<dbReference type="PROSITE" id="PS50011">
    <property type="entry name" value="PROTEIN_KINASE_DOM"/>
    <property type="match status" value="1"/>
</dbReference>
<keyword evidence="14 29" id="KW-0418">Kinase</keyword>
<dbReference type="PROSITE" id="PS00107">
    <property type="entry name" value="PROTEIN_KINASE_ATP"/>
    <property type="match status" value="1"/>
</dbReference>
<evidence type="ECO:0000256" key="22">
    <source>
        <dbReference type="ARBA" id="ARBA00054320"/>
    </source>
</evidence>
<reference evidence="29" key="1">
    <citation type="submission" date="2022-08" db="EMBL/GenBank/DDBJ databases">
        <authorList>
            <person name="Marques A."/>
        </authorList>
    </citation>
    <scope>NUCLEOTIDE SEQUENCE</scope>
    <source>
        <strain evidence="29">RhyPub2mFocal</strain>
        <tissue evidence="29">Leaves</tissue>
    </source>
</reference>
<dbReference type="InterPro" id="IPR001611">
    <property type="entry name" value="Leu-rich_rpt"/>
</dbReference>
<comment type="function">
    <text evidence="23">The processed protein kinase Xa21 chain released by protein cleavage after X.oryzae pv. oryzae protein Ax21 detection translocates into the nucleus where it can bind and regulate WRKY62, a transcription factor. Confers resistance to the bacterial pathogen X.oryzae pv. oryzae (Xoo).</text>
</comment>
<evidence type="ECO:0000256" key="15">
    <source>
        <dbReference type="ARBA" id="ARBA00022840"/>
    </source>
</evidence>
<feature type="signal peptide" evidence="27">
    <location>
        <begin position="1"/>
        <end position="24"/>
    </location>
</feature>
<feature type="transmembrane region" description="Helical" evidence="26">
    <location>
        <begin position="649"/>
        <end position="673"/>
    </location>
</feature>
<dbReference type="GO" id="GO:0004674">
    <property type="term" value="F:protein serine/threonine kinase activity"/>
    <property type="evidence" value="ECO:0007669"/>
    <property type="project" value="UniProtKB-KW"/>
</dbReference>
<dbReference type="InterPro" id="IPR000719">
    <property type="entry name" value="Prot_kinase_dom"/>
</dbReference>
<dbReference type="FunFam" id="1.10.510.10:FF:000358">
    <property type="entry name" value="Putative leucine-rich repeat receptor-like serine/threonine-protein kinase"/>
    <property type="match status" value="1"/>
</dbReference>
<keyword evidence="16 26" id="KW-1133">Transmembrane helix</keyword>
<evidence type="ECO:0000256" key="27">
    <source>
        <dbReference type="SAM" id="SignalP"/>
    </source>
</evidence>
<dbReference type="GO" id="GO:0005789">
    <property type="term" value="C:endoplasmic reticulum membrane"/>
    <property type="evidence" value="ECO:0007669"/>
    <property type="project" value="UniProtKB-SubCell"/>
</dbReference>
<keyword evidence="6" id="KW-0723">Serine/threonine-protein kinase</keyword>
<evidence type="ECO:0000256" key="8">
    <source>
        <dbReference type="ARBA" id="ARBA00022614"/>
    </source>
</evidence>
<dbReference type="PANTHER" id="PTHR27008">
    <property type="entry name" value="OS04G0122200 PROTEIN"/>
    <property type="match status" value="1"/>
</dbReference>
<keyword evidence="19" id="KW-0325">Glycoprotein</keyword>
<evidence type="ECO:0000256" key="12">
    <source>
        <dbReference type="ARBA" id="ARBA00022737"/>
    </source>
</evidence>
<evidence type="ECO:0000256" key="9">
    <source>
        <dbReference type="ARBA" id="ARBA00022679"/>
    </source>
</evidence>
<dbReference type="InterPro" id="IPR003591">
    <property type="entry name" value="Leu-rich_rpt_typical-subtyp"/>
</dbReference>
<dbReference type="Pfam" id="PF08263">
    <property type="entry name" value="LRRNT_2"/>
    <property type="match status" value="1"/>
</dbReference>
<evidence type="ECO:0000313" key="29">
    <source>
        <dbReference type="EMBL" id="KAJ4808402.1"/>
    </source>
</evidence>
<dbReference type="EMBL" id="JAMFTS010000001">
    <property type="protein sequence ID" value="KAJ4808402.1"/>
    <property type="molecule type" value="Genomic_DNA"/>
</dbReference>
<keyword evidence="17 26" id="KW-0472">Membrane</keyword>
<evidence type="ECO:0000256" key="23">
    <source>
        <dbReference type="ARBA" id="ARBA00056628"/>
    </source>
</evidence>
<keyword evidence="30" id="KW-1185">Reference proteome</keyword>
<evidence type="ECO:0000256" key="19">
    <source>
        <dbReference type="ARBA" id="ARBA00023180"/>
    </source>
</evidence>
<evidence type="ECO:0000256" key="1">
    <source>
        <dbReference type="ARBA" id="ARBA00004251"/>
    </source>
</evidence>
<dbReference type="InterPro" id="IPR013210">
    <property type="entry name" value="LRR_N_plant-typ"/>
</dbReference>
<dbReference type="Gene3D" id="1.10.510.10">
    <property type="entry name" value="Transferase(Phosphotransferase) domain 1"/>
    <property type="match status" value="1"/>
</dbReference>
<dbReference type="FunFam" id="3.30.200.20:FF:000432">
    <property type="entry name" value="LRR receptor-like serine/threonine-protein kinase EFR"/>
    <property type="match status" value="1"/>
</dbReference>
<comment type="subcellular location">
    <subcellularLocation>
        <location evidence="1">Cell membrane</location>
        <topology evidence="1">Single-pass type I membrane protein</topology>
    </subcellularLocation>
    <subcellularLocation>
        <location evidence="2">Endoplasmic reticulum membrane</location>
        <topology evidence="2">Single-pass membrane protein</topology>
    </subcellularLocation>
</comment>
<keyword evidence="9" id="KW-0808">Transferase</keyword>
<dbReference type="Pfam" id="PF07714">
    <property type="entry name" value="PK_Tyr_Ser-Thr"/>
    <property type="match status" value="1"/>
</dbReference>
<sequence length="1041" mass="115416">MEHVYHLLAIHLLLYFCSFPPLAAKLTFTSKTDLAALLSFKSQISSDPFGVLSSWNESIHHCEWPGVLCGRHHPDRVAALVLNSKQLTGCISPSLSNLTFLQRIDLSDNQFDGSMPAELGKLARLRSINVSMNSLEGVIPSTLGNCSNLEIIQVHNNKLRGNIPSNLAQCRKLKKIYLGNNFLTGGIPPTLGNLTNLIELRVWQNRLSGFIPATIGKLQMLQWFDIFSNFILGEIPHSLYNISTMVAFDLGSNQLEGTLPFDMCSAFSNLERLHLYNNQFKGQIPPSISNCSALKQIELDTNNFSGIIPFTIGFLENLQFLAIGSGNKLEAKSPSDWMFLDALGNCTYLQGLYLNHNQLQGVLPKSIANLSESLKGLRLSGNPISGRIPPNLGKLTNLETLRLDNMLLDGTIPEEIGNLFQLKLLTLSGNMISGRVPVTFSNLTLVEQLSLSNNALEGSIPQELSNMQALQMLFLSNNKFTGKIPKEIMNLPLLIYLDLSNNYLTDILPPEIGILNNVQSIWLSNNKLSGEIPNKIDGCQILQTLYLDGNMFQGVIPSTMGNMRGLQDLDLSKNFFSGQVPEFMGKLNLLHLNISFNNFEGELPKEGVFINISGIDIRGNSKLCGGVAEFHLTQCMSISKVPKRRHHSLVKLIVIVCFVIFPIGLTIGLYFLVTFYSRKRHIRVLNPKLMHTDRPSKIEFMQVSYHDLVRATNNFSLENLVGRGTFGSVYKADMSFEHVTTVAVKVLNLEKNGASRSFLSECEALRNVRHRNLIKVLSSCSSIDQHGNDFKALVFEFMSNGNLAAWLHPNAESFIDLSIRTLNLVQRLSIAIDVATALEYLHYNGPNPIVHCDIKPSNVLLDDTMTAHLGDFGLARFLVPNDTVPSQSLTSTCGIRGSIGYIPPEYGMGGRPSMEGDVYSYGILLLEMFTGVSPTDEKLRDGVSLLEHIKMAFPESVLNIVDTRMFSGPYVEANTYASENVFNCLFSVIQCGLLCSNQLPKERITIRDAAKQLNTARKKLLSAEFAQEQRTNSGPRTTSNS</sequence>
<comment type="caution">
    <text evidence="29">The sequence shown here is derived from an EMBL/GenBank/DDBJ whole genome shotgun (WGS) entry which is preliminary data.</text>
</comment>
<dbReference type="FunFam" id="3.80.10.10:FF:000288">
    <property type="entry name" value="LRR receptor-like serine/threonine-protein kinase EFR"/>
    <property type="match status" value="1"/>
</dbReference>
<dbReference type="Gene3D" id="3.30.200.20">
    <property type="entry name" value="Phosphorylase Kinase, domain 1"/>
    <property type="match status" value="1"/>
</dbReference>
<dbReference type="InterPro" id="IPR011009">
    <property type="entry name" value="Kinase-like_dom_sf"/>
</dbReference>
<evidence type="ECO:0000256" key="4">
    <source>
        <dbReference type="ARBA" id="ARBA00012513"/>
    </source>
</evidence>
<evidence type="ECO:0000259" key="28">
    <source>
        <dbReference type="PROSITE" id="PS50011"/>
    </source>
</evidence>
<evidence type="ECO:0000256" key="26">
    <source>
        <dbReference type="SAM" id="Phobius"/>
    </source>
</evidence>
<feature type="binding site" evidence="25">
    <location>
        <position position="745"/>
    </location>
    <ligand>
        <name>ATP</name>
        <dbReference type="ChEBI" id="CHEBI:30616"/>
    </ligand>
</feature>
<comment type="catalytic activity">
    <reaction evidence="21">
        <text>L-seryl-[protein] + ATP = O-phospho-L-seryl-[protein] + ADP + H(+)</text>
        <dbReference type="Rhea" id="RHEA:17989"/>
        <dbReference type="Rhea" id="RHEA-COMP:9863"/>
        <dbReference type="Rhea" id="RHEA-COMP:11604"/>
        <dbReference type="ChEBI" id="CHEBI:15378"/>
        <dbReference type="ChEBI" id="CHEBI:29999"/>
        <dbReference type="ChEBI" id="CHEBI:30616"/>
        <dbReference type="ChEBI" id="CHEBI:83421"/>
        <dbReference type="ChEBI" id="CHEBI:456216"/>
        <dbReference type="EC" id="2.7.11.1"/>
    </reaction>
</comment>
<evidence type="ECO:0000256" key="11">
    <source>
        <dbReference type="ARBA" id="ARBA00022729"/>
    </source>
</evidence>
<dbReference type="FunFam" id="3.80.10.10:FF:000275">
    <property type="entry name" value="Leucine-rich repeat receptor-like protein kinase"/>
    <property type="match status" value="1"/>
</dbReference>
<keyword evidence="8" id="KW-0433">Leucine-rich repeat</keyword>
<keyword evidence="12" id="KW-0677">Repeat</keyword>
<evidence type="ECO:0000256" key="18">
    <source>
        <dbReference type="ARBA" id="ARBA00023170"/>
    </source>
</evidence>
<dbReference type="Pfam" id="PF13855">
    <property type="entry name" value="LRR_8"/>
    <property type="match status" value="1"/>
</dbReference>
<feature type="chain" id="PRO_5043866088" description="Receptor kinase-like protein Xa21" evidence="27">
    <location>
        <begin position="25"/>
        <end position="1041"/>
    </location>
</feature>
<dbReference type="GO" id="GO:0005524">
    <property type="term" value="F:ATP binding"/>
    <property type="evidence" value="ECO:0007669"/>
    <property type="project" value="UniProtKB-UniRule"/>
</dbReference>
<evidence type="ECO:0000256" key="21">
    <source>
        <dbReference type="ARBA" id="ARBA00048679"/>
    </source>
</evidence>
<dbReference type="PROSITE" id="PS00108">
    <property type="entry name" value="PROTEIN_KINASE_ST"/>
    <property type="match status" value="1"/>
</dbReference>
<dbReference type="Gene3D" id="3.80.10.10">
    <property type="entry name" value="Ribonuclease Inhibitor"/>
    <property type="match status" value="4"/>
</dbReference>
<evidence type="ECO:0000256" key="5">
    <source>
        <dbReference type="ARBA" id="ARBA00022475"/>
    </source>
</evidence>
<evidence type="ECO:0000256" key="13">
    <source>
        <dbReference type="ARBA" id="ARBA00022741"/>
    </source>
</evidence>
<dbReference type="InterPro" id="IPR032675">
    <property type="entry name" value="LRR_dom_sf"/>
</dbReference>
<evidence type="ECO:0000256" key="10">
    <source>
        <dbReference type="ARBA" id="ARBA00022692"/>
    </source>
</evidence>
<evidence type="ECO:0000256" key="14">
    <source>
        <dbReference type="ARBA" id="ARBA00022777"/>
    </source>
</evidence>
<gene>
    <name evidence="29" type="ORF">LUZ62_020968</name>
</gene>
<dbReference type="GO" id="GO:0005886">
    <property type="term" value="C:plasma membrane"/>
    <property type="evidence" value="ECO:0007669"/>
    <property type="project" value="UniProtKB-SubCell"/>
</dbReference>
<comment type="similarity">
    <text evidence="3">Belongs to the protein kinase superfamily. Ser/Thr protein kinase family.</text>
</comment>
<evidence type="ECO:0000313" key="30">
    <source>
        <dbReference type="Proteomes" id="UP001140206"/>
    </source>
</evidence>
<dbReference type="InterPro" id="IPR008271">
    <property type="entry name" value="Ser/Thr_kinase_AS"/>
</dbReference>
<keyword evidence="13 25" id="KW-0547">Nucleotide-binding</keyword>
<accession>A0AAV8GT31</accession>
<evidence type="ECO:0000256" key="3">
    <source>
        <dbReference type="ARBA" id="ARBA00008684"/>
    </source>
</evidence>
<dbReference type="InterPro" id="IPR051809">
    <property type="entry name" value="Plant_receptor-like_S/T_kinase"/>
</dbReference>
<evidence type="ECO:0000256" key="24">
    <source>
        <dbReference type="ARBA" id="ARBA00072040"/>
    </source>
</evidence>
<evidence type="ECO:0000256" key="20">
    <source>
        <dbReference type="ARBA" id="ARBA00047899"/>
    </source>
</evidence>
<evidence type="ECO:0000256" key="25">
    <source>
        <dbReference type="PROSITE-ProRule" id="PRU10141"/>
    </source>
</evidence>
<comment type="catalytic activity">
    <reaction evidence="20">
        <text>L-threonyl-[protein] + ATP = O-phospho-L-threonyl-[protein] + ADP + H(+)</text>
        <dbReference type="Rhea" id="RHEA:46608"/>
        <dbReference type="Rhea" id="RHEA-COMP:11060"/>
        <dbReference type="Rhea" id="RHEA-COMP:11605"/>
        <dbReference type="ChEBI" id="CHEBI:15378"/>
        <dbReference type="ChEBI" id="CHEBI:30013"/>
        <dbReference type="ChEBI" id="CHEBI:30616"/>
        <dbReference type="ChEBI" id="CHEBI:61977"/>
        <dbReference type="ChEBI" id="CHEBI:456216"/>
        <dbReference type="EC" id="2.7.11.1"/>
    </reaction>
</comment>
<keyword evidence="7" id="KW-0597">Phosphoprotein</keyword>
<keyword evidence="5" id="KW-1003">Cell membrane</keyword>
<keyword evidence="15 25" id="KW-0067">ATP-binding</keyword>
<dbReference type="SMART" id="SM00369">
    <property type="entry name" value="LRR_TYP"/>
    <property type="match status" value="7"/>
</dbReference>
<evidence type="ECO:0000256" key="2">
    <source>
        <dbReference type="ARBA" id="ARBA00004389"/>
    </source>
</evidence>
<keyword evidence="18 29" id="KW-0675">Receptor</keyword>
<dbReference type="EC" id="2.7.11.1" evidence="4"/>